<accession>A0A368C8J7</accession>
<feature type="transmembrane region" description="Helical" evidence="1">
    <location>
        <begin position="90"/>
        <end position="109"/>
    </location>
</feature>
<feature type="transmembrane region" description="Helical" evidence="1">
    <location>
        <begin position="20"/>
        <end position="43"/>
    </location>
</feature>
<dbReference type="AlphaFoldDB" id="A0A368C8J7"/>
<keyword evidence="1" id="KW-0812">Transmembrane</keyword>
<feature type="transmembrane region" description="Helical" evidence="1">
    <location>
        <begin position="64"/>
        <end position="84"/>
    </location>
</feature>
<gene>
    <name evidence="2" type="ORF">DBW92_01125</name>
</gene>
<dbReference type="Proteomes" id="UP000252915">
    <property type="component" value="Unassembled WGS sequence"/>
</dbReference>
<evidence type="ECO:0000313" key="3">
    <source>
        <dbReference type="Proteomes" id="UP000252915"/>
    </source>
</evidence>
<protein>
    <recommendedName>
        <fullName evidence="4">Transmembrane protein (PGPGW)</fullName>
    </recommendedName>
</protein>
<keyword evidence="1" id="KW-1133">Transmembrane helix</keyword>
<evidence type="ECO:0000256" key="1">
    <source>
        <dbReference type="SAM" id="Phobius"/>
    </source>
</evidence>
<reference evidence="2 3" key="1">
    <citation type="journal article" date="2018" name="Microbiome">
        <title>Fine metagenomic profile of the Mediterranean stratified and mixed water columns revealed by assembly and recruitment.</title>
        <authorList>
            <person name="Haro-Moreno J.M."/>
            <person name="Lopez-Perez M."/>
            <person name="De La Torre J.R."/>
            <person name="Picazo A."/>
            <person name="Camacho A."/>
            <person name="Rodriguez-Valera F."/>
        </authorList>
    </citation>
    <scope>NUCLEOTIDE SEQUENCE [LARGE SCALE GENOMIC DNA]</scope>
    <source>
        <strain evidence="2">MED-G78</strain>
    </source>
</reference>
<dbReference type="EMBL" id="QOPI01000003">
    <property type="protein sequence ID" value="RCL45352.1"/>
    <property type="molecule type" value="Genomic_DNA"/>
</dbReference>
<comment type="caution">
    <text evidence="2">The sequence shown here is derived from an EMBL/GenBank/DDBJ whole genome shotgun (WGS) entry which is preliminary data.</text>
</comment>
<evidence type="ECO:0000313" key="2">
    <source>
        <dbReference type="EMBL" id="RCL45352.1"/>
    </source>
</evidence>
<evidence type="ECO:0008006" key="4">
    <source>
        <dbReference type="Google" id="ProtNLM"/>
    </source>
</evidence>
<proteinExistence type="predicted"/>
<name>A0A368C8J7_9GAMM</name>
<sequence>MELALIDGIFNWFDEHPSILIWLGGSSLFIFMFSILGVSWLVSQIPETYFLHNKRSPPIWKINFPLFRLITLIIKNLIGIFLIIGGLMMLVLPGQGLLTIVTGFLFLDYPGKYKLERKIVSTPLILKGLNWIRSKSNKPPLKI</sequence>
<keyword evidence="1" id="KW-0472">Membrane</keyword>
<organism evidence="2 3">
    <name type="scientific">SAR86 cluster bacterium</name>
    <dbReference type="NCBI Taxonomy" id="2030880"/>
    <lineage>
        <taxon>Bacteria</taxon>
        <taxon>Pseudomonadati</taxon>
        <taxon>Pseudomonadota</taxon>
        <taxon>Gammaproteobacteria</taxon>
        <taxon>SAR86 cluster</taxon>
    </lineage>
</organism>